<keyword evidence="5" id="KW-1185">Reference proteome</keyword>
<reference evidence="4 5" key="1">
    <citation type="submission" date="2023-09" db="EMBL/GenBank/DDBJ databases">
        <authorList>
            <person name="Rey-Velasco X."/>
        </authorList>
    </citation>
    <scope>NUCLEOTIDE SEQUENCE [LARGE SCALE GENOMIC DNA]</scope>
    <source>
        <strain evidence="4 5">W431</strain>
    </source>
</reference>
<dbReference type="Gene3D" id="1.10.357.10">
    <property type="entry name" value="Tetracycline Repressor, domain 2"/>
    <property type="match status" value="1"/>
</dbReference>
<feature type="DNA-binding region" description="H-T-H motif" evidence="2">
    <location>
        <begin position="40"/>
        <end position="59"/>
    </location>
</feature>
<dbReference type="RefSeq" id="WP_311576102.1">
    <property type="nucleotide sequence ID" value="NZ_JAVRIF010000001.1"/>
</dbReference>
<dbReference type="SUPFAM" id="SSF46689">
    <property type="entry name" value="Homeodomain-like"/>
    <property type="match status" value="1"/>
</dbReference>
<organism evidence="4 5">
    <name type="scientific">Thalassotalea castellviae</name>
    <dbReference type="NCBI Taxonomy" id="3075612"/>
    <lineage>
        <taxon>Bacteria</taxon>
        <taxon>Pseudomonadati</taxon>
        <taxon>Pseudomonadota</taxon>
        <taxon>Gammaproteobacteria</taxon>
        <taxon>Alteromonadales</taxon>
        <taxon>Colwelliaceae</taxon>
        <taxon>Thalassotalea</taxon>
    </lineage>
</organism>
<dbReference type="PROSITE" id="PS50977">
    <property type="entry name" value="HTH_TETR_2"/>
    <property type="match status" value="1"/>
</dbReference>
<dbReference type="Proteomes" id="UP001266357">
    <property type="component" value="Unassembled WGS sequence"/>
</dbReference>
<dbReference type="Pfam" id="PF00440">
    <property type="entry name" value="TetR_N"/>
    <property type="match status" value="1"/>
</dbReference>
<dbReference type="InterPro" id="IPR009057">
    <property type="entry name" value="Homeodomain-like_sf"/>
</dbReference>
<proteinExistence type="predicted"/>
<protein>
    <submittedName>
        <fullName evidence="4">TetR family transcriptional regulator</fullName>
    </submittedName>
</protein>
<evidence type="ECO:0000313" key="5">
    <source>
        <dbReference type="Proteomes" id="UP001266357"/>
    </source>
</evidence>
<comment type="caution">
    <text evidence="4">The sequence shown here is derived from an EMBL/GenBank/DDBJ whole genome shotgun (WGS) entry which is preliminary data.</text>
</comment>
<evidence type="ECO:0000256" key="2">
    <source>
        <dbReference type="PROSITE-ProRule" id="PRU00335"/>
    </source>
</evidence>
<gene>
    <name evidence="4" type="ORF">RM573_01380</name>
</gene>
<evidence type="ECO:0000259" key="3">
    <source>
        <dbReference type="PROSITE" id="PS50977"/>
    </source>
</evidence>
<evidence type="ECO:0000256" key="1">
    <source>
        <dbReference type="ARBA" id="ARBA00023125"/>
    </source>
</evidence>
<keyword evidence="1 2" id="KW-0238">DNA-binding</keyword>
<accession>A0ABU2ZWD4</accession>
<sequence>MTVLKDKTLVKRRSKGEQTRNQILTAAIEVLATQGIKGTTHRAIATHAQLQLSLTTYYFKDIKELVHEAFVLSSTQTVSRAGAAWLPAFDLLESYTKTQLKKIALRMELADKLSEMATNYLYSKIKHHSTELAIEQLLFTEIQISPKLRELAQIHKQALILPFIKLCSYFNDENAALDADIMLTVFTQLEYRNLVVPVDEINVDNIQKTVERLIYWILQLKR</sequence>
<name>A0ABU2ZWD4_9GAMM</name>
<evidence type="ECO:0000313" key="4">
    <source>
        <dbReference type="EMBL" id="MDT0602242.1"/>
    </source>
</evidence>
<feature type="domain" description="HTH tetR-type" evidence="3">
    <location>
        <begin position="17"/>
        <end position="77"/>
    </location>
</feature>
<dbReference type="InterPro" id="IPR001647">
    <property type="entry name" value="HTH_TetR"/>
</dbReference>
<dbReference type="EMBL" id="JAVRIF010000001">
    <property type="protein sequence ID" value="MDT0602242.1"/>
    <property type="molecule type" value="Genomic_DNA"/>
</dbReference>